<dbReference type="RefSeq" id="WP_010927251.1">
    <property type="nucleotide sequence ID" value="NC_019382.1"/>
</dbReference>
<dbReference type="KEGG" id="bbh:BN112_3447"/>
<dbReference type="Gene3D" id="3.40.630.10">
    <property type="entry name" value="Zn peptidases"/>
    <property type="match status" value="1"/>
</dbReference>
<gene>
    <name evidence="1" type="ORF">BN112_3447</name>
</gene>
<dbReference type="HOGENOM" id="CLU_033780_0_0_4"/>
<proteinExistence type="predicted"/>
<name>A0A0C6PAG7_BORBO</name>
<dbReference type="OrthoDB" id="7956186at2"/>
<evidence type="ECO:0000313" key="1">
    <source>
        <dbReference type="EMBL" id="CCJ55361.1"/>
    </source>
</evidence>
<sequence length="599" mass="65906">MAVVRTGRDAPGPEGCGNLFMILLEKTFDRTLDAWLHTYHDPAWRGATVHGWLFEGPQARRAAEARLAQAGVRARFRSAYKPLLHYFLEEADREGLVAVHVRYPVHPLAQPNRFTLEAYPLAALLAGVDLRFEAGSAALHYDVTLRYADGREHYECVHAPNQPAPGADGVDGLSPCGWLRVCDAAGEPRLDAAQNTEFQAALRTIVDTVRAHAWGMREPYFERLEIRVDIPGMEFDPGVDEELLSTYEAMHEDIYFSLLEFFQGYANRPSGDRGLQPGQIIPLVRRTDGLARVRMSIEPFEPLEPVGPAALAGPLAQTTAPLDAGQIAGQMAQLGGVPFQAVSRQGRPVLGAYVAGPGPAVFISGAQHANESSGVVGALRAAQALVAGGQAHFALIAAENPDGYALHARLRAEHPRHMHHASRYSALGDDIAYRERAPFFEREGRHQARAISGAQLHINLHGYPAHEWTRPLSGYLPRHFELWTIPRGFFLVLRHHPGRAVQARLLMEGVTARLAQRLPALVEFNARQLALFRVHAQDPGLALMNGIGVQIAESTQEDLPLTLISEFPDQTVYGERYVFAHTVQMETVLAATELYRAGV</sequence>
<dbReference type="AlphaFoldDB" id="A0A0C6PAG7"/>
<organism evidence="1 2">
    <name type="scientific">Bordetella bronchiseptica 253</name>
    <dbReference type="NCBI Taxonomy" id="568707"/>
    <lineage>
        <taxon>Bacteria</taxon>
        <taxon>Pseudomonadati</taxon>
        <taxon>Pseudomonadota</taxon>
        <taxon>Betaproteobacteria</taxon>
        <taxon>Burkholderiales</taxon>
        <taxon>Alcaligenaceae</taxon>
        <taxon>Bordetella</taxon>
    </lineage>
</organism>
<reference evidence="1 2" key="1">
    <citation type="journal article" date="2012" name="BMC Genomics">
        <title>Comparative genomics of the classical Bordetella subspecies: the evolution and exchange of virulence-associated diversity amongst closely related pathogens.</title>
        <authorList>
            <person name="Park J."/>
            <person name="Zhang Y."/>
            <person name="Buboltz A.M."/>
            <person name="Zhang X."/>
            <person name="Schuster S.C."/>
            <person name="Ahuja U."/>
            <person name="Liu M."/>
            <person name="Miller J.F."/>
            <person name="Sebaihia M."/>
            <person name="Bentley S.D."/>
            <person name="Parkhill J."/>
            <person name="Harvill E.T."/>
        </authorList>
    </citation>
    <scope>NUCLEOTIDE SEQUENCE [LARGE SCALE GENOMIC DNA]</scope>
    <source>
        <strain evidence="1 2">253</strain>
    </source>
</reference>
<protein>
    <recommendedName>
        <fullName evidence="3">Peptidase M14 carboxypeptidase A domain-containing protein</fullName>
    </recommendedName>
</protein>
<dbReference type="Proteomes" id="UP000007564">
    <property type="component" value="Chromosome"/>
</dbReference>
<dbReference type="SUPFAM" id="SSF53187">
    <property type="entry name" value="Zn-dependent exopeptidases"/>
    <property type="match status" value="1"/>
</dbReference>
<accession>A0A0C6PAG7</accession>
<evidence type="ECO:0000313" key="2">
    <source>
        <dbReference type="Proteomes" id="UP000007564"/>
    </source>
</evidence>
<evidence type="ECO:0008006" key="3">
    <source>
        <dbReference type="Google" id="ProtNLM"/>
    </source>
</evidence>
<dbReference type="EMBL" id="HE965806">
    <property type="protein sequence ID" value="CCJ55361.1"/>
    <property type="molecule type" value="Genomic_DNA"/>
</dbReference>